<keyword evidence="1" id="KW-1133">Transmembrane helix</keyword>
<organism evidence="2 3">
    <name type="scientific">Thermocoleostomius sinensis A174</name>
    <dbReference type="NCBI Taxonomy" id="2016057"/>
    <lineage>
        <taxon>Bacteria</taxon>
        <taxon>Bacillati</taxon>
        <taxon>Cyanobacteriota</taxon>
        <taxon>Cyanophyceae</taxon>
        <taxon>Oculatellales</taxon>
        <taxon>Oculatellaceae</taxon>
        <taxon>Thermocoleostomius</taxon>
    </lineage>
</organism>
<dbReference type="AlphaFoldDB" id="A0A9E8Z921"/>
<keyword evidence="3" id="KW-1185">Reference proteome</keyword>
<feature type="transmembrane region" description="Helical" evidence="1">
    <location>
        <begin position="6"/>
        <end position="25"/>
    </location>
</feature>
<accession>A0A9E8Z921</accession>
<evidence type="ECO:0000313" key="3">
    <source>
        <dbReference type="Proteomes" id="UP001163152"/>
    </source>
</evidence>
<dbReference type="Proteomes" id="UP001163152">
    <property type="component" value="Chromosome"/>
</dbReference>
<protein>
    <submittedName>
        <fullName evidence="2">Glucose-inhibited division protein A</fullName>
    </submittedName>
</protein>
<evidence type="ECO:0000256" key="1">
    <source>
        <dbReference type="SAM" id="Phobius"/>
    </source>
</evidence>
<dbReference type="KEGG" id="tsin:OXH18_16395"/>
<sequence>MDRSKWVAVVTGAIAIILSIAYLLIVQFLDLRGEMLPAPQDLSRLPGAESRLWLAPTLKSPGAFGTNV</sequence>
<name>A0A9E8Z921_9CYAN</name>
<keyword evidence="1" id="KW-0472">Membrane</keyword>
<dbReference type="EMBL" id="CP113797">
    <property type="protein sequence ID" value="WAL58749.1"/>
    <property type="molecule type" value="Genomic_DNA"/>
</dbReference>
<gene>
    <name evidence="2" type="ORF">OXH18_16395</name>
</gene>
<evidence type="ECO:0000313" key="2">
    <source>
        <dbReference type="EMBL" id="WAL58749.1"/>
    </source>
</evidence>
<dbReference type="RefSeq" id="WP_268608178.1">
    <property type="nucleotide sequence ID" value="NZ_CP113797.1"/>
</dbReference>
<keyword evidence="1" id="KW-0812">Transmembrane</keyword>
<proteinExistence type="predicted"/>
<reference evidence="2" key="1">
    <citation type="submission" date="2022-12" db="EMBL/GenBank/DDBJ databases">
        <title>Polyphasic identification of a Novel Hot-Spring Cyanobacterium Ocullathermofonsia sinensis gen nov. sp. nov. and Genomic Insights on its Adaptations to the Thermal Habitat.</title>
        <authorList>
            <person name="Daroch M."/>
            <person name="Tang J."/>
            <person name="Jiang Y."/>
        </authorList>
    </citation>
    <scope>NUCLEOTIDE SEQUENCE</scope>
    <source>
        <strain evidence="2">PKUAC-SCTA174</strain>
    </source>
</reference>